<reference evidence="1" key="1">
    <citation type="journal article" date="2021" name="Evol. Appl.">
        <title>The genome of the Pyrenean desman and the effects of bottlenecks and inbreeding on the genomic landscape of an endangered species.</title>
        <authorList>
            <person name="Escoda L."/>
            <person name="Castresana J."/>
        </authorList>
    </citation>
    <scope>NUCLEOTIDE SEQUENCE</scope>
    <source>
        <strain evidence="1">IBE-C5619</strain>
    </source>
</reference>
<evidence type="ECO:0000313" key="1">
    <source>
        <dbReference type="EMBL" id="KAG8509350.1"/>
    </source>
</evidence>
<feature type="non-terminal residue" evidence="1">
    <location>
        <position position="64"/>
    </location>
</feature>
<protein>
    <submittedName>
        <fullName evidence="1">Uncharacterized protein</fullName>
    </submittedName>
</protein>
<gene>
    <name evidence="1" type="ORF">J0S82_000361</name>
</gene>
<accession>A0A8J6A292</accession>
<feature type="non-terminal residue" evidence="1">
    <location>
        <position position="1"/>
    </location>
</feature>
<organism evidence="1 2">
    <name type="scientific">Galemys pyrenaicus</name>
    <name type="common">Iberian desman</name>
    <name type="synonym">Pyrenean desman</name>
    <dbReference type="NCBI Taxonomy" id="202257"/>
    <lineage>
        <taxon>Eukaryota</taxon>
        <taxon>Metazoa</taxon>
        <taxon>Chordata</taxon>
        <taxon>Craniata</taxon>
        <taxon>Vertebrata</taxon>
        <taxon>Euteleostomi</taxon>
        <taxon>Mammalia</taxon>
        <taxon>Eutheria</taxon>
        <taxon>Laurasiatheria</taxon>
        <taxon>Eulipotyphla</taxon>
        <taxon>Talpidae</taxon>
        <taxon>Galemys</taxon>
    </lineage>
</organism>
<dbReference type="AlphaFoldDB" id="A0A8J6A292"/>
<keyword evidence="2" id="KW-1185">Reference proteome</keyword>
<dbReference type="EMBL" id="JAGFMF010011954">
    <property type="protein sequence ID" value="KAG8509350.1"/>
    <property type="molecule type" value="Genomic_DNA"/>
</dbReference>
<proteinExistence type="predicted"/>
<comment type="caution">
    <text evidence="1">The sequence shown here is derived from an EMBL/GenBank/DDBJ whole genome shotgun (WGS) entry which is preliminary data.</text>
</comment>
<evidence type="ECO:0000313" key="2">
    <source>
        <dbReference type="Proteomes" id="UP000700334"/>
    </source>
</evidence>
<dbReference type="Proteomes" id="UP000700334">
    <property type="component" value="Unassembled WGS sequence"/>
</dbReference>
<sequence>WAINQNVHVQRQRINPEFFGIFLCKRPRIEDVVAMPISQHYSFHAIYRLHPALTNRLNKNQINH</sequence>
<name>A0A8J6A292_GALPY</name>